<keyword evidence="1" id="KW-0732">Signal</keyword>
<name>A0AAD8LIT9_BABGI</name>
<sequence>MLLKNVIFLLIIASSAVAASGGDGYPQNLKTQLDWVARFSTAYADAELEYRRFLVGPMESIDLHPLPYTWDNLRKVVEQLTYFRSMMVGEGSLVAADTATSTKKQGITPTKSLVLLEFLPDMYATLVAFQHKLTEWIQIRSAVSSAKRSSPKLGSAMTKQWLLSEGFDERMINGDVELEVLSVKLEEVLGKDSPMERVLASYATDALLNIPRTHDEEMAWLSLFSSSVENQETRKKLVQFVDNALPKMGATFVDHLKKVPSIADIPREQIPPHYRFPGRYANTDVANYWLPLSAVCSSIKDSTTPVNMICVVVDDYNKVTRFSEHNARNIEKRRKMTNSGRRLKDLKEKGSSFMAAEMTMIFLAAAFVAC</sequence>
<proteinExistence type="predicted"/>
<reference evidence="2" key="1">
    <citation type="submission" date="2023-08" db="EMBL/GenBank/DDBJ databases">
        <title>Draft sequence of the Babesia gibsoni genome.</title>
        <authorList>
            <person name="Yamagishi J.Y."/>
            <person name="Xuan X.X."/>
        </authorList>
    </citation>
    <scope>NUCLEOTIDE SEQUENCE</scope>
    <source>
        <strain evidence="2">Azabu</strain>
    </source>
</reference>
<keyword evidence="3" id="KW-1185">Reference proteome</keyword>
<evidence type="ECO:0000313" key="2">
    <source>
        <dbReference type="EMBL" id="KAK1442994.1"/>
    </source>
</evidence>
<dbReference type="AlphaFoldDB" id="A0AAD8LIT9"/>
<protein>
    <submittedName>
        <fullName evidence="2">Uncharacterized protein</fullName>
    </submittedName>
</protein>
<comment type="caution">
    <text evidence="2">The sequence shown here is derived from an EMBL/GenBank/DDBJ whole genome shotgun (WGS) entry which is preliminary data.</text>
</comment>
<dbReference type="EMBL" id="JAVEPI010000003">
    <property type="protein sequence ID" value="KAK1442994.1"/>
    <property type="molecule type" value="Genomic_DNA"/>
</dbReference>
<gene>
    <name evidence="2" type="ORF">BgAZ_305120</name>
</gene>
<feature type="signal peptide" evidence="1">
    <location>
        <begin position="1"/>
        <end position="18"/>
    </location>
</feature>
<feature type="chain" id="PRO_5042119460" evidence="1">
    <location>
        <begin position="19"/>
        <end position="370"/>
    </location>
</feature>
<accession>A0AAD8LIT9</accession>
<evidence type="ECO:0000313" key="3">
    <source>
        <dbReference type="Proteomes" id="UP001230268"/>
    </source>
</evidence>
<evidence type="ECO:0000256" key="1">
    <source>
        <dbReference type="SAM" id="SignalP"/>
    </source>
</evidence>
<organism evidence="2 3">
    <name type="scientific">Babesia gibsoni</name>
    <dbReference type="NCBI Taxonomy" id="33632"/>
    <lineage>
        <taxon>Eukaryota</taxon>
        <taxon>Sar</taxon>
        <taxon>Alveolata</taxon>
        <taxon>Apicomplexa</taxon>
        <taxon>Aconoidasida</taxon>
        <taxon>Piroplasmida</taxon>
        <taxon>Babesiidae</taxon>
        <taxon>Babesia</taxon>
    </lineage>
</organism>
<dbReference type="Proteomes" id="UP001230268">
    <property type="component" value="Unassembled WGS sequence"/>
</dbReference>